<keyword evidence="2" id="KW-1185">Reference proteome</keyword>
<reference evidence="1 2" key="1">
    <citation type="submission" date="2019-11" db="EMBL/GenBank/DDBJ databases">
        <title>Novel species isolated from a subtropical stream in China.</title>
        <authorList>
            <person name="Lu H."/>
        </authorList>
    </citation>
    <scope>NUCLEOTIDE SEQUENCE [LARGE SCALE GENOMIC DNA]</scope>
    <source>
        <strain evidence="1 2">FT92W</strain>
    </source>
</reference>
<gene>
    <name evidence="1" type="ORF">GJ700_18295</name>
</gene>
<comment type="caution">
    <text evidence="1">The sequence shown here is derived from an EMBL/GenBank/DDBJ whole genome shotgun (WGS) entry which is preliminary data.</text>
</comment>
<evidence type="ECO:0000313" key="2">
    <source>
        <dbReference type="Proteomes" id="UP000446768"/>
    </source>
</evidence>
<accession>A0A7X2LTU3</accession>
<dbReference type="Proteomes" id="UP000446768">
    <property type="component" value="Unassembled WGS sequence"/>
</dbReference>
<name>A0A7X2LTU3_9BURK</name>
<evidence type="ECO:0008006" key="3">
    <source>
        <dbReference type="Google" id="ProtNLM"/>
    </source>
</evidence>
<dbReference type="RefSeq" id="WP_154376465.1">
    <property type="nucleotide sequence ID" value="NZ_WKJJ01000011.1"/>
</dbReference>
<proteinExistence type="predicted"/>
<sequence>MIEGKSLRSDLHHLDRALQALQRALLGAANGGATDWMAPLPRLIAEVDEYLDDEEAPALAVERDLHAQAERLMGPLPPSDLAFRARYDALRAASPAVATAHAALLHVMAELPSHPLPCPLGTTR</sequence>
<dbReference type="AlphaFoldDB" id="A0A7X2LTU3"/>
<protein>
    <recommendedName>
        <fullName evidence="3">Hemerythrin-like domain-containing protein</fullName>
    </recommendedName>
</protein>
<evidence type="ECO:0000313" key="1">
    <source>
        <dbReference type="EMBL" id="MRV73666.1"/>
    </source>
</evidence>
<dbReference type="EMBL" id="WKJJ01000011">
    <property type="protein sequence ID" value="MRV73666.1"/>
    <property type="molecule type" value="Genomic_DNA"/>
</dbReference>
<organism evidence="1 2">
    <name type="scientific">Pseudoduganella rivuli</name>
    <dbReference type="NCBI Taxonomy" id="2666085"/>
    <lineage>
        <taxon>Bacteria</taxon>
        <taxon>Pseudomonadati</taxon>
        <taxon>Pseudomonadota</taxon>
        <taxon>Betaproteobacteria</taxon>
        <taxon>Burkholderiales</taxon>
        <taxon>Oxalobacteraceae</taxon>
        <taxon>Telluria group</taxon>
        <taxon>Pseudoduganella</taxon>
    </lineage>
</organism>